<gene>
    <name evidence="2" type="ORF">MRSR164_19650</name>
</gene>
<evidence type="ECO:0000313" key="3">
    <source>
        <dbReference type="Proteomes" id="UP001349262"/>
    </source>
</evidence>
<keyword evidence="3" id="KW-1185">Reference proteome</keyword>
<dbReference type="EMBL" id="MLBY01000005">
    <property type="protein sequence ID" value="MEE7458915.1"/>
    <property type="molecule type" value="Genomic_DNA"/>
</dbReference>
<feature type="compositionally biased region" description="Polar residues" evidence="1">
    <location>
        <begin position="52"/>
        <end position="77"/>
    </location>
</feature>
<name>A0ABU7TE43_9HYPH</name>
<accession>A0ABU7TE43</accession>
<sequence length="85" mass="8490">MTATAPALAQSAGSRIDQPTPGTLPSGVSTVPGGDAPAADRGTGQVAPPNAIRSTTDVMESPASVQGTDGANRTNPLQHLPKDMR</sequence>
<feature type="compositionally biased region" description="Polar residues" evidence="1">
    <location>
        <begin position="20"/>
        <end position="29"/>
    </location>
</feature>
<reference evidence="2 3" key="1">
    <citation type="journal article" date="2012" name="Genet. Mol. Biol.">
        <title>Analysis of 16S rRNA and mxaF genes revealing insights into Methylobacterium niche-specific plant association.</title>
        <authorList>
            <person name="Dourado M.N."/>
            <person name="Andreote F.D."/>
            <person name="Dini-Andreote F."/>
            <person name="Conti R."/>
            <person name="Araujo J.M."/>
            <person name="Araujo W.L."/>
        </authorList>
    </citation>
    <scope>NUCLEOTIDE SEQUENCE [LARGE SCALE GENOMIC DNA]</scope>
    <source>
        <strain evidence="2 3">SR1.6/4</strain>
    </source>
</reference>
<evidence type="ECO:0008006" key="4">
    <source>
        <dbReference type="Google" id="ProtNLM"/>
    </source>
</evidence>
<feature type="region of interest" description="Disordered" evidence="1">
    <location>
        <begin position="1"/>
        <end position="85"/>
    </location>
</feature>
<protein>
    <recommendedName>
        <fullName evidence="4">Serine/threonine protein kinase</fullName>
    </recommendedName>
</protein>
<comment type="caution">
    <text evidence="2">The sequence shown here is derived from an EMBL/GenBank/DDBJ whole genome shotgun (WGS) entry which is preliminary data.</text>
</comment>
<proteinExistence type="predicted"/>
<dbReference type="Proteomes" id="UP001349262">
    <property type="component" value="Unassembled WGS sequence"/>
</dbReference>
<organism evidence="2 3">
    <name type="scientific">Methylobacterium radiotolerans</name>
    <dbReference type="NCBI Taxonomy" id="31998"/>
    <lineage>
        <taxon>Bacteria</taxon>
        <taxon>Pseudomonadati</taxon>
        <taxon>Pseudomonadota</taxon>
        <taxon>Alphaproteobacteria</taxon>
        <taxon>Hyphomicrobiales</taxon>
        <taxon>Methylobacteriaceae</taxon>
        <taxon>Methylobacterium</taxon>
    </lineage>
</organism>
<evidence type="ECO:0000313" key="2">
    <source>
        <dbReference type="EMBL" id="MEE7458915.1"/>
    </source>
</evidence>
<evidence type="ECO:0000256" key="1">
    <source>
        <dbReference type="SAM" id="MobiDB-lite"/>
    </source>
</evidence>